<evidence type="ECO:0000313" key="2">
    <source>
        <dbReference type="EMBL" id="MCJ1961430.1"/>
    </source>
</evidence>
<dbReference type="EMBL" id="JALHAT010000020">
    <property type="protein sequence ID" value="MCJ1961430.1"/>
    <property type="molecule type" value="Genomic_DNA"/>
</dbReference>
<comment type="caution">
    <text evidence="2">The sequence shown here is derived from an EMBL/GenBank/DDBJ whole genome shotgun (WGS) entry which is preliminary data.</text>
</comment>
<keyword evidence="3" id="KW-1185">Reference proteome</keyword>
<dbReference type="InterPro" id="IPR017946">
    <property type="entry name" value="PLC-like_Pdiesterase_TIM-brl"/>
</dbReference>
<dbReference type="RefSeq" id="WP_243800505.1">
    <property type="nucleotide sequence ID" value="NZ_JALHAT010000020.1"/>
</dbReference>
<dbReference type="CDD" id="cd08589">
    <property type="entry name" value="PI-PLCc_SaPLC1_like"/>
    <property type="match status" value="1"/>
</dbReference>
<gene>
    <name evidence="2" type="ORF">MTR65_12120</name>
</gene>
<evidence type="ECO:0000256" key="1">
    <source>
        <dbReference type="SAM" id="SignalP"/>
    </source>
</evidence>
<evidence type="ECO:0000313" key="3">
    <source>
        <dbReference type="Proteomes" id="UP001162802"/>
    </source>
</evidence>
<proteinExistence type="predicted"/>
<feature type="chain" id="PRO_5047489416" evidence="1">
    <location>
        <begin position="28"/>
        <end position="415"/>
    </location>
</feature>
<sequence>MRGRITRTRVLGSALLALPLFAVSAQGAPPAPRADTPERIDAPDLPGATPINHLQVLGTHNSYALPVDRRLVELMRPRFEAMLAAFDALPEQRRALMAEEHPNGISFDDALNYLHPDLTTQLDLGMRSLELDVNPDPEGGRYADPAGYRALRREGIAPEFAIDEAALSKPGYKVQHIVDYDFRSHCPLFVTCLAQIRDWSDAHQGHVPLFILVEAKSQGRKLFADSAEPLPFDKAAFDALDAEILSVFDRSRIITPDDLRGRYATLNAAALAGNWPRLESARGKVMFLMITANGPQGAAAYLEGHPSLAGRVAFLRANPGEDHAAFLMYDNAIVREDEIRKAVAEGYLVRTRSDIETYEAKTNDMTRANAALGSGAQIVSTDFERPGNVYGTPYLVRLPTEDSAAARLSPAAGEP</sequence>
<dbReference type="Pfam" id="PF16670">
    <property type="entry name" value="PI-PLC-C1"/>
    <property type="match status" value="1"/>
</dbReference>
<keyword evidence="1" id="KW-0732">Signal</keyword>
<reference evidence="2" key="1">
    <citation type="submission" date="2022-03" db="EMBL/GenBank/DDBJ databases">
        <title>Identification of a novel bacterium isolated from mangrove sediments.</title>
        <authorList>
            <person name="Pan X."/>
        </authorList>
    </citation>
    <scope>NUCLEOTIDE SEQUENCE</scope>
    <source>
        <strain evidence="2">B2637</strain>
    </source>
</reference>
<name>A0ABT0AE21_9SPHN</name>
<protein>
    <submittedName>
        <fullName evidence="2">Phosphatidylinositol-specific phospholipase C1-like protein</fullName>
    </submittedName>
</protein>
<dbReference type="Proteomes" id="UP001162802">
    <property type="component" value="Unassembled WGS sequence"/>
</dbReference>
<dbReference type="SUPFAM" id="SSF51695">
    <property type="entry name" value="PLC-like phosphodiesterases"/>
    <property type="match status" value="1"/>
</dbReference>
<dbReference type="InterPro" id="IPR032075">
    <property type="entry name" value="PI-PLC-C1"/>
</dbReference>
<organism evidence="2 3">
    <name type="scientific">Novosphingobium mangrovi</name>
    <name type="common">ex Hu et al. 2023</name>
    <dbReference type="NCBI Taxonomy" id="2930094"/>
    <lineage>
        <taxon>Bacteria</taxon>
        <taxon>Pseudomonadati</taxon>
        <taxon>Pseudomonadota</taxon>
        <taxon>Alphaproteobacteria</taxon>
        <taxon>Sphingomonadales</taxon>
        <taxon>Sphingomonadaceae</taxon>
        <taxon>Novosphingobium</taxon>
    </lineage>
</organism>
<accession>A0ABT0AE21</accession>
<feature type="signal peptide" evidence="1">
    <location>
        <begin position="1"/>
        <end position="27"/>
    </location>
</feature>
<dbReference type="Gene3D" id="3.20.20.190">
    <property type="entry name" value="Phosphatidylinositol (PI) phosphodiesterase"/>
    <property type="match status" value="1"/>
</dbReference>